<dbReference type="EMBL" id="LAZR01030567">
    <property type="protein sequence ID" value="KKL56223.1"/>
    <property type="molecule type" value="Genomic_DNA"/>
</dbReference>
<protein>
    <submittedName>
        <fullName evidence="1">Uncharacterized protein</fullName>
    </submittedName>
</protein>
<reference evidence="1" key="1">
    <citation type="journal article" date="2015" name="Nature">
        <title>Complex archaea that bridge the gap between prokaryotes and eukaryotes.</title>
        <authorList>
            <person name="Spang A."/>
            <person name="Saw J.H."/>
            <person name="Jorgensen S.L."/>
            <person name="Zaremba-Niedzwiedzka K."/>
            <person name="Martijn J."/>
            <person name="Lind A.E."/>
            <person name="van Eijk R."/>
            <person name="Schleper C."/>
            <person name="Guy L."/>
            <person name="Ettema T.J."/>
        </authorList>
    </citation>
    <scope>NUCLEOTIDE SEQUENCE</scope>
</reference>
<sequence length="86" mass="10132">MKCAVWYFNCTPIQDQYEAASRRKWDELSSAYQQEKVQDYNTGMAFWFGRFDEGRKKAWVNAAITRYGGDVRCETALLDQYREVIG</sequence>
<accession>A0A0F9D3A7</accession>
<gene>
    <name evidence="1" type="ORF">LCGC14_2247590</name>
</gene>
<proteinExistence type="predicted"/>
<name>A0A0F9D3A7_9ZZZZ</name>
<organism evidence="1">
    <name type="scientific">marine sediment metagenome</name>
    <dbReference type="NCBI Taxonomy" id="412755"/>
    <lineage>
        <taxon>unclassified sequences</taxon>
        <taxon>metagenomes</taxon>
        <taxon>ecological metagenomes</taxon>
    </lineage>
</organism>
<dbReference type="AlphaFoldDB" id="A0A0F9D3A7"/>
<evidence type="ECO:0000313" key="1">
    <source>
        <dbReference type="EMBL" id="KKL56223.1"/>
    </source>
</evidence>
<comment type="caution">
    <text evidence="1">The sequence shown here is derived from an EMBL/GenBank/DDBJ whole genome shotgun (WGS) entry which is preliminary data.</text>
</comment>